<protein>
    <recommendedName>
        <fullName evidence="3">Tc1-like transposase DDE domain-containing protein</fullName>
    </recommendedName>
</protein>
<keyword evidence="2" id="KW-1185">Reference proteome</keyword>
<evidence type="ECO:0008006" key="3">
    <source>
        <dbReference type="Google" id="ProtNLM"/>
    </source>
</evidence>
<dbReference type="Proteomes" id="UP000652430">
    <property type="component" value="Unassembled WGS sequence"/>
</dbReference>
<reference evidence="2" key="1">
    <citation type="journal article" date="2019" name="Int. J. Syst. Evol. Microbiol.">
        <title>The Global Catalogue of Microorganisms (GCM) 10K type strain sequencing project: providing services to taxonomists for standard genome sequencing and annotation.</title>
        <authorList>
            <consortium name="The Broad Institute Genomics Platform"/>
            <consortium name="The Broad Institute Genome Sequencing Center for Infectious Disease"/>
            <person name="Wu L."/>
            <person name="Ma J."/>
        </authorList>
    </citation>
    <scope>NUCLEOTIDE SEQUENCE [LARGE SCALE GENOMIC DNA]</scope>
    <source>
        <strain evidence="2">CGMCC 1.8957</strain>
    </source>
</reference>
<comment type="caution">
    <text evidence="1">The sequence shown here is derived from an EMBL/GenBank/DDBJ whole genome shotgun (WGS) entry which is preliminary data.</text>
</comment>
<evidence type="ECO:0000313" key="1">
    <source>
        <dbReference type="EMBL" id="GHH10866.1"/>
    </source>
</evidence>
<organism evidence="1 2">
    <name type="scientific">Sphingomonas glacialis</name>
    <dbReference type="NCBI Taxonomy" id="658225"/>
    <lineage>
        <taxon>Bacteria</taxon>
        <taxon>Pseudomonadati</taxon>
        <taxon>Pseudomonadota</taxon>
        <taxon>Alphaproteobacteria</taxon>
        <taxon>Sphingomonadales</taxon>
        <taxon>Sphingomonadaceae</taxon>
        <taxon>Sphingomonas</taxon>
    </lineage>
</organism>
<gene>
    <name evidence="1" type="ORF">GCM10008023_09210</name>
</gene>
<dbReference type="RefSeq" id="WP_189675271.1">
    <property type="nucleotide sequence ID" value="NZ_BNAQ01000001.1"/>
</dbReference>
<dbReference type="EMBL" id="BNAQ01000001">
    <property type="protein sequence ID" value="GHH10866.1"/>
    <property type="molecule type" value="Genomic_DNA"/>
</dbReference>
<proteinExistence type="predicted"/>
<name>A0ABQ3LDB9_9SPHN</name>
<sequence>MTLLIVGQPMSRAVLLDYAWQYLVPALQGGDIVRCLRVSSRKETETAPIIADKGATSRFLPRYSPGLNPIEMAISKAKNRSGRWDRIGHRVDLFPPDECRNRLRYAEGTPTGSPAAIKIHFGSKAYEL</sequence>
<evidence type="ECO:0000313" key="2">
    <source>
        <dbReference type="Proteomes" id="UP000652430"/>
    </source>
</evidence>
<accession>A0ABQ3LDB9</accession>